<keyword evidence="2" id="KW-1185">Reference proteome</keyword>
<organism evidence="1 2">
    <name type="scientific">Paenibacillus eucommiae</name>
    <dbReference type="NCBI Taxonomy" id="1355755"/>
    <lineage>
        <taxon>Bacteria</taxon>
        <taxon>Bacillati</taxon>
        <taxon>Bacillota</taxon>
        <taxon>Bacilli</taxon>
        <taxon>Bacillales</taxon>
        <taxon>Paenibacillaceae</taxon>
        <taxon>Paenibacillus</taxon>
    </lineage>
</organism>
<dbReference type="EMBL" id="JAGGLB010000008">
    <property type="protein sequence ID" value="MBP1991181.1"/>
    <property type="molecule type" value="Genomic_DNA"/>
</dbReference>
<proteinExistence type="predicted"/>
<comment type="caution">
    <text evidence="1">The sequence shown here is derived from an EMBL/GenBank/DDBJ whole genome shotgun (WGS) entry which is preliminary data.</text>
</comment>
<evidence type="ECO:0000313" key="1">
    <source>
        <dbReference type="EMBL" id="MBP1991181.1"/>
    </source>
</evidence>
<evidence type="ECO:0000313" key="2">
    <source>
        <dbReference type="Proteomes" id="UP001519287"/>
    </source>
</evidence>
<dbReference type="RefSeq" id="WP_209971952.1">
    <property type="nucleotide sequence ID" value="NZ_JAGGLB010000008.1"/>
</dbReference>
<dbReference type="Proteomes" id="UP001519287">
    <property type="component" value="Unassembled WGS sequence"/>
</dbReference>
<accession>A0ABS4IWF2</accession>
<sequence length="52" mass="5795">MYRMLGYTEQRPTLPMVMGLTGNAFRISVVRDGVNIGGDGLLVPKTIMDYFV</sequence>
<protein>
    <submittedName>
        <fullName evidence="1">Uncharacterized protein</fullName>
    </submittedName>
</protein>
<name>A0ABS4IWF2_9BACL</name>
<gene>
    <name evidence="1" type="ORF">J2Z66_002788</name>
</gene>
<reference evidence="1 2" key="1">
    <citation type="submission" date="2021-03" db="EMBL/GenBank/DDBJ databases">
        <title>Genomic Encyclopedia of Type Strains, Phase IV (KMG-IV): sequencing the most valuable type-strain genomes for metagenomic binning, comparative biology and taxonomic classification.</title>
        <authorList>
            <person name="Goeker M."/>
        </authorList>
    </citation>
    <scope>NUCLEOTIDE SEQUENCE [LARGE SCALE GENOMIC DNA]</scope>
    <source>
        <strain evidence="1 2">DSM 26048</strain>
    </source>
</reference>